<feature type="non-terminal residue" evidence="1">
    <location>
        <position position="1"/>
    </location>
</feature>
<evidence type="ECO:0000313" key="1">
    <source>
        <dbReference type="EMBL" id="OEL32788.1"/>
    </source>
</evidence>
<accession>A0A1E5W6D3</accession>
<reference evidence="1 2" key="1">
    <citation type="submission" date="2016-09" db="EMBL/GenBank/DDBJ databases">
        <title>The draft genome of Dichanthelium oligosanthes: A C3 panicoid grass species.</title>
        <authorList>
            <person name="Studer A.J."/>
            <person name="Schnable J.C."/>
            <person name="Brutnell T.P."/>
        </authorList>
    </citation>
    <scope>NUCLEOTIDE SEQUENCE [LARGE SCALE GENOMIC DNA]</scope>
    <source>
        <strain evidence="2">cv. Kellogg 1175</strain>
        <tissue evidence="1">Leaf</tissue>
    </source>
</reference>
<keyword evidence="2" id="KW-1185">Reference proteome</keyword>
<feature type="non-terminal residue" evidence="1">
    <location>
        <position position="18"/>
    </location>
</feature>
<organism evidence="1 2">
    <name type="scientific">Dichanthelium oligosanthes</name>
    <dbReference type="NCBI Taxonomy" id="888268"/>
    <lineage>
        <taxon>Eukaryota</taxon>
        <taxon>Viridiplantae</taxon>
        <taxon>Streptophyta</taxon>
        <taxon>Embryophyta</taxon>
        <taxon>Tracheophyta</taxon>
        <taxon>Spermatophyta</taxon>
        <taxon>Magnoliopsida</taxon>
        <taxon>Liliopsida</taxon>
        <taxon>Poales</taxon>
        <taxon>Poaceae</taxon>
        <taxon>PACMAD clade</taxon>
        <taxon>Panicoideae</taxon>
        <taxon>Panicodae</taxon>
        <taxon>Paniceae</taxon>
        <taxon>Dichantheliinae</taxon>
        <taxon>Dichanthelium</taxon>
    </lineage>
</organism>
<dbReference type="AlphaFoldDB" id="A0A1E5W6D3"/>
<sequence>LAVECSSRPKKTQPWDIK</sequence>
<dbReference type="Proteomes" id="UP000095767">
    <property type="component" value="Unassembled WGS sequence"/>
</dbReference>
<evidence type="ECO:0000313" key="2">
    <source>
        <dbReference type="Proteomes" id="UP000095767"/>
    </source>
</evidence>
<proteinExistence type="predicted"/>
<gene>
    <name evidence="1" type="ORF">BAE44_0006192</name>
</gene>
<comment type="caution">
    <text evidence="1">The sequence shown here is derived from an EMBL/GenBank/DDBJ whole genome shotgun (WGS) entry which is preliminary data.</text>
</comment>
<protein>
    <submittedName>
        <fullName evidence="1">Uncharacterized protein</fullName>
    </submittedName>
</protein>
<dbReference type="EMBL" id="LWDX02020381">
    <property type="protein sequence ID" value="OEL32788.1"/>
    <property type="molecule type" value="Genomic_DNA"/>
</dbReference>
<name>A0A1E5W6D3_9POAL</name>